<dbReference type="EMBL" id="JAZHFS010000004">
    <property type="protein sequence ID" value="MEF2111906.1"/>
    <property type="molecule type" value="Genomic_DNA"/>
</dbReference>
<sequence length="49" mass="5632">MTYQEENIRLNAGIETIYGTVNWVQMLHNDKRFLKIDILGHSEGSLIGI</sequence>
<comment type="caution">
    <text evidence="1">The sequence shown here is derived from an EMBL/GenBank/DDBJ whole genome shotgun (WGS) entry which is preliminary data.</text>
</comment>
<proteinExistence type="predicted"/>
<keyword evidence="2" id="KW-1185">Reference proteome</keyword>
<name>A0ABU7ULT5_9CLOT</name>
<gene>
    <name evidence="1" type="ORF">SJI18_06225</name>
</gene>
<accession>A0ABU7ULT5</accession>
<dbReference type="Proteomes" id="UP001498469">
    <property type="component" value="Unassembled WGS sequence"/>
</dbReference>
<evidence type="ECO:0000313" key="1">
    <source>
        <dbReference type="EMBL" id="MEF2111906.1"/>
    </source>
</evidence>
<protein>
    <submittedName>
        <fullName evidence="1">Uncharacterized protein</fullName>
    </submittedName>
</protein>
<evidence type="ECO:0000313" key="2">
    <source>
        <dbReference type="Proteomes" id="UP001498469"/>
    </source>
</evidence>
<organism evidence="1 2">
    <name type="scientific">Clostridium frigoriphilum</name>
    <dbReference type="NCBI Taxonomy" id="443253"/>
    <lineage>
        <taxon>Bacteria</taxon>
        <taxon>Bacillati</taxon>
        <taxon>Bacillota</taxon>
        <taxon>Clostridia</taxon>
        <taxon>Eubacteriales</taxon>
        <taxon>Clostridiaceae</taxon>
        <taxon>Clostridium</taxon>
    </lineage>
</organism>
<dbReference type="RefSeq" id="WP_216249615.1">
    <property type="nucleotide sequence ID" value="NZ_JAZHFS010000004.1"/>
</dbReference>
<reference evidence="1 2" key="1">
    <citation type="submission" date="2023-11" db="EMBL/GenBank/DDBJ databases">
        <title>Draft genome sequence of a psychrophilic Clostridium strain from permafrost water brine.</title>
        <authorList>
            <person name="Shcherbakova V.A."/>
            <person name="Trubitsyn V.E."/>
            <person name="Zakharyuk A.G."/>
        </authorList>
    </citation>
    <scope>NUCLEOTIDE SEQUENCE [LARGE SCALE GENOMIC DNA]</scope>
    <source>
        <strain evidence="1 2">14F</strain>
    </source>
</reference>